<proteinExistence type="predicted"/>
<organism evidence="1">
    <name type="scientific">uncultured bacterium</name>
    <name type="common">gcode 4</name>
    <dbReference type="NCBI Taxonomy" id="1234023"/>
    <lineage>
        <taxon>Bacteria</taxon>
        <taxon>environmental samples</taxon>
    </lineage>
</organism>
<protein>
    <submittedName>
        <fullName evidence="1">Uncharacterized protein</fullName>
    </submittedName>
</protein>
<dbReference type="InterPro" id="IPR045584">
    <property type="entry name" value="Pilin-like"/>
</dbReference>
<gene>
    <name evidence="1" type="ORF">ACD_2C00036G0001</name>
</gene>
<dbReference type="Gene3D" id="3.30.700.10">
    <property type="entry name" value="Glycoprotein, Type 4 Pilin"/>
    <property type="match status" value="1"/>
</dbReference>
<sequence>MFAQKKSSIEVSHIKRDKKTIFATQGQLEFGRKKTKKSYKPSELQMRFFDLKSWFTLIELLVIVIILSILWIIALVAYLNYQSASRDALRIAAIRNIHKWLVLQNIQSWEFPTPDDYLEVVWVWKQWYIWDNIKNIIGIGWSWKDPRDDSFYIYNLDVQNRKIQISWFLEVNNRILFSSNYGISSIQAYAWEADYSDRFIYTVWDRVWVLLDESKVPINLQYSSWSIDLASDSGSYTAVFTNSMSDSWTISGSGLGLLTQISIVQNSCILWNSYVINWSFINSYNSPAVAYDQTCIPLIRKCTNWFLDWDQSYVYDSCSPATALNCSATWSGWYDIPAIDHNSSRNITKPISGWIADISITCSNWNLWYWSENINCAANYVLDGWECKEDICQWSAPDFSIANWIQKFNIPWMHNANPWQCTFICQAGYYWNNSGCAAASAWYYVSDVWSVSQTSCWGAEKYQDLTWQASCKEAQPWYYTTWWTWPSNRTWQVICEENNYCSDWLKMPCSVWYSSPAWSSSPSACIINMYNVSWSFWADWIGATINVCGINVMADTVWNFSVNREYWSVCNNISATRIWYTCSTTTNGPASLTGNFSSVAGSCTLNSYTVSGSFWANANGATISVCWTNVTADTSGNFTATRNYWSVCNTITATRAGYTCSTTVNWPSSLTWNYPSVAGSCSINSYTVSGSFWANANGATVNVCWTSTTANSSWNFSVSRNHWSVCNNISATRTWYSCNTTTNGPASLSANFSSVAGSCSINSYTVSGSFWANANWATVNVCWTNVTADASGNFTATRNYWSACNTITATRAGYTCSTTVNWPSSLTWNYPSVAGSCSINSYTVSGSFWANANGATVNVCWTNVTANSSWIFTASKTFWSVCNAISATRVWYACSTTANWPSSLSSDFTTVAWSCTLNSYTVSGSFWTNANGATISICWSSTTANSSGFFTISGIPHWTDCNNLTATRLNYTCSTTVNWPSSLTASLSNLVWSCSPNTKTFTCANTKPANTIWNSVASYAQTWNWTAWSPADSTTAYNAAASSSGCRYACAAWYHTENSWVSCISDTKTFTCSNSKPVNSSWNTVSSYTQTWGWTAWSPGDSTTAYNTTASSISCRYKCSTWYHSENSWVSCISNTKTFTCPNTKPANTVWNSVPSYSQSWNWTAWTPADSTTVYNTAASSNSCRYTCATWYHTENSWASCVPNVCASNPSFANLWTLTVWTPSVNNQGWAYSMTPWSCTYSCSYWYGGTGCSDFTYPWCNAADIHLWNWQIWAACNIWTSISGLTNASYGYYYQWWINDNSYVAWRNTGSWPLKWQWPCAAWYHVPSIEEWTAACASIWWGTCTSSAALATSIRNTLKTPMAGTYPSAYSWSYYWTSSPRWETTANFFRFSDSVVDYSNFTGKEYGLNVRCLRN</sequence>
<dbReference type="EMBL" id="AMFJ01000036">
    <property type="protein sequence ID" value="EKE30151.1"/>
    <property type="molecule type" value="Genomic_DNA"/>
</dbReference>
<reference evidence="1" key="1">
    <citation type="journal article" date="2012" name="Science">
        <title>Fermentation, hydrogen, and sulfur metabolism in multiple uncultivated bacterial phyla.</title>
        <authorList>
            <person name="Wrighton K.C."/>
            <person name="Thomas B.C."/>
            <person name="Sharon I."/>
            <person name="Miller C.S."/>
            <person name="Castelle C.J."/>
            <person name="VerBerkmoes N.C."/>
            <person name="Wilkins M.J."/>
            <person name="Hettich R.L."/>
            <person name="Lipton M.S."/>
            <person name="Williams K.H."/>
            <person name="Long P.E."/>
            <person name="Banfield J.F."/>
        </authorList>
    </citation>
    <scope>NUCLEOTIDE SEQUENCE [LARGE SCALE GENOMIC DNA]</scope>
</reference>
<evidence type="ECO:0000313" key="1">
    <source>
        <dbReference type="EMBL" id="EKE30151.1"/>
    </source>
</evidence>
<accession>K2FGB6</accession>
<name>K2FGB6_9BACT</name>
<dbReference type="SUPFAM" id="SSF54523">
    <property type="entry name" value="Pili subunits"/>
    <property type="match status" value="1"/>
</dbReference>
<comment type="caution">
    <text evidence="1">The sequence shown here is derived from an EMBL/GenBank/DDBJ whole genome shotgun (WGS) entry which is preliminary data.</text>
</comment>